<dbReference type="AlphaFoldDB" id="A0A5C2S666"/>
<dbReference type="Proteomes" id="UP000313359">
    <property type="component" value="Unassembled WGS sequence"/>
</dbReference>
<feature type="region of interest" description="Disordered" evidence="1">
    <location>
        <begin position="146"/>
        <end position="171"/>
    </location>
</feature>
<gene>
    <name evidence="2" type="ORF">L227DRAFT_504587</name>
</gene>
<proteinExistence type="predicted"/>
<evidence type="ECO:0000256" key="1">
    <source>
        <dbReference type="SAM" id="MobiDB-lite"/>
    </source>
</evidence>
<protein>
    <submittedName>
        <fullName evidence="2">Uncharacterized protein</fullName>
    </submittedName>
</protein>
<feature type="region of interest" description="Disordered" evidence="1">
    <location>
        <begin position="330"/>
        <end position="358"/>
    </location>
</feature>
<feature type="compositionally biased region" description="Polar residues" evidence="1">
    <location>
        <begin position="13"/>
        <end position="25"/>
    </location>
</feature>
<feature type="compositionally biased region" description="Basic residues" evidence="1">
    <location>
        <begin position="338"/>
        <end position="355"/>
    </location>
</feature>
<sequence>MFAQYSPLFTSGLLSESNTPSTSRRPSLEMRQKDPRESLPVDASIDSIYEPTTSTSDADALFLTIMPSRRREAGNSFLSLDLAESQSMRSMSLRRKDTITTRATTHFGRSVPASPTMSYVAPPMPFASFSQFGPAPLPRKSLVRHSSREGLPGVKPVPSSQPPAVPDRRPRPSITLSTCFSPLSGSSSSSSCHRSVHSEPAVLSPISPLLSPIERSYFAFSPPTSPYGTSSFHYSFDELPHSAPAAAPLQARPSMRSTASFRTRQVNRSAALAALEGRVARKQRPRSRPSNFMSMSDDEDDVDLDENDAPVTSTSAPVQPALLEVLHEEEDVVVPSHAAKRRSSPPSSKKSRSRRGTLESLLTPLANFIDFRDDDGSARSWRSFVEIS</sequence>
<keyword evidence="3" id="KW-1185">Reference proteome</keyword>
<evidence type="ECO:0000313" key="2">
    <source>
        <dbReference type="EMBL" id="RPD58738.1"/>
    </source>
</evidence>
<evidence type="ECO:0000313" key="3">
    <source>
        <dbReference type="Proteomes" id="UP000313359"/>
    </source>
</evidence>
<feature type="region of interest" description="Disordered" evidence="1">
    <location>
        <begin position="276"/>
        <end position="314"/>
    </location>
</feature>
<feature type="region of interest" description="Disordered" evidence="1">
    <location>
        <begin position="13"/>
        <end position="40"/>
    </location>
</feature>
<name>A0A5C2S666_9APHY</name>
<reference evidence="2" key="1">
    <citation type="journal article" date="2018" name="Genome Biol. Evol.">
        <title>Genomics and development of Lentinus tigrinus, a white-rot wood-decaying mushroom with dimorphic fruiting bodies.</title>
        <authorList>
            <person name="Wu B."/>
            <person name="Xu Z."/>
            <person name="Knudson A."/>
            <person name="Carlson A."/>
            <person name="Chen N."/>
            <person name="Kovaka S."/>
            <person name="LaButti K."/>
            <person name="Lipzen A."/>
            <person name="Pennachio C."/>
            <person name="Riley R."/>
            <person name="Schakwitz W."/>
            <person name="Umezawa K."/>
            <person name="Ohm R.A."/>
            <person name="Grigoriev I.V."/>
            <person name="Nagy L.G."/>
            <person name="Gibbons J."/>
            <person name="Hibbett D."/>
        </authorList>
    </citation>
    <scope>NUCLEOTIDE SEQUENCE [LARGE SCALE GENOMIC DNA]</scope>
    <source>
        <strain evidence="2">ALCF2SS1-6</strain>
    </source>
</reference>
<dbReference type="OrthoDB" id="3260393at2759"/>
<accession>A0A5C2S666</accession>
<dbReference type="STRING" id="1328759.A0A5C2S666"/>
<organism evidence="2 3">
    <name type="scientific">Lentinus tigrinus ALCF2SS1-6</name>
    <dbReference type="NCBI Taxonomy" id="1328759"/>
    <lineage>
        <taxon>Eukaryota</taxon>
        <taxon>Fungi</taxon>
        <taxon>Dikarya</taxon>
        <taxon>Basidiomycota</taxon>
        <taxon>Agaricomycotina</taxon>
        <taxon>Agaricomycetes</taxon>
        <taxon>Polyporales</taxon>
        <taxon>Polyporaceae</taxon>
        <taxon>Lentinus</taxon>
    </lineage>
</organism>
<feature type="compositionally biased region" description="Acidic residues" evidence="1">
    <location>
        <begin position="296"/>
        <end position="308"/>
    </location>
</feature>
<feature type="compositionally biased region" description="Basic and acidic residues" evidence="1">
    <location>
        <begin position="26"/>
        <end position="39"/>
    </location>
</feature>
<dbReference type="EMBL" id="ML122273">
    <property type="protein sequence ID" value="RPD58738.1"/>
    <property type="molecule type" value="Genomic_DNA"/>
</dbReference>